<dbReference type="CDD" id="cd00067">
    <property type="entry name" value="GAL4"/>
    <property type="match status" value="1"/>
</dbReference>
<feature type="domain" description="Zn(2)-C6 fungal-type" evidence="5">
    <location>
        <begin position="9"/>
        <end position="37"/>
    </location>
</feature>
<evidence type="ECO:0000256" key="4">
    <source>
        <dbReference type="SAM" id="MobiDB-lite"/>
    </source>
</evidence>
<dbReference type="EMBL" id="CH408030">
    <property type="protein sequence ID" value="EAQ90450.1"/>
    <property type="molecule type" value="Genomic_DNA"/>
</dbReference>
<dbReference type="Pfam" id="PF17107">
    <property type="entry name" value="SesA"/>
    <property type="match status" value="1"/>
</dbReference>
<dbReference type="InterPro" id="IPR036864">
    <property type="entry name" value="Zn2-C6_fun-type_DNA-bd_sf"/>
</dbReference>
<feature type="coiled-coil region" evidence="3">
    <location>
        <begin position="467"/>
        <end position="535"/>
    </location>
</feature>
<sequence>MVNHGPSKGCSTCRKRRVKCDEERPSCRECLRLRRVCGGYESEKKTGGIRFKEQGTGGGRLLPSTSRHGRSKSSRMSTTPEWSRARQAVIPATMTPSDESSAVCFFLTSIAALGRSIHSTQGFLEPLFPVVAKEHPDSVLSTVLTAVATKLWSMWKTPTNSYRTPHPPFTRALSRRAQLSPIPSRALATWWKDAASVDAQLLDWVQLMPASWQPYAKPEEDTFTYAGFCDIYPTVQIATIWNVWRVCRLMVLRMQLYLLTKAPPEVLQQTIYNFPDPNRGRELVDSICRSMPFYLGNRQKHGGIHDLADPAIRIPNYHDQDLDEAVRTQYLRGDQAMSLLDYKRHILVQGPSHALLHLNSLIKVLSKEGGELISRGLRGGQVVWIQEQFLRDPDSRPEMAEAFALVGLASSIVAFIDFSLKIIAAAKSVRDSGHKTLPRVHEIGVVLEDVRLSNLRVIQAVVQGGSLSEAERHIMAMATECDRLEQELRGVVEKLKINGASRSRTIQSARLALRMYRKEKEIEELHRRILNLDARIRSNLQMILDRRSSSETLSKLSALKRSQEELGIKYNSKLDRIQENILQLFESEQARDGQLVALKKHLDSLVQESAVCQKQYRVIKSLYFPELLRRWSDITNADKFTNDWLFDSTKTKFLAWLKDGKGIYWISGKAGSGKSTLIKFAAKHDRTAAALKEWAGSAQLHTASFYFWNQGYEMQKSQVGLFQSLLYQILKQAPELAQLLCSDARLDHERWELNDLKKAFESIAAQSGLSTKYCFFIDGLDEFHGDEETVLSFLSYFSDSKLADIKICVSSRPRALFKSFEQSVNSLIVQHYTEKDMRTHVRAELQMNGKFNKPSKGRLRGDHRSRFPSNHRGAEPGYRPPPPSPSSLMKLIGVNNKHADRHLLRSNRATLWEAQYFEEGTASSRLPSRHWLVRYVRAKLAAGPRPPQKQGRPLLDTALRPINKLFHLNGGPRMVDVDIVRLLLEHNENPNQSSDIFGRRTVWVLFLTSCVAGLKSHELTAAVRESWYQASALLCLYGADPQAQFEDDDSLTVESVLEKLFGSDQTRKLQKLMAEYRTRQLKESMAEHHEPIAEHHEPMSEHQEPMSEHQEPMAENQEPMDLTNRGSWFPSLNIKRWLW</sequence>
<dbReference type="Proteomes" id="UP000001056">
    <property type="component" value="Unassembled WGS sequence"/>
</dbReference>
<protein>
    <recommendedName>
        <fullName evidence="5">Zn(2)-C6 fungal-type domain-containing protein</fullName>
    </recommendedName>
</protein>
<dbReference type="SUPFAM" id="SSF52540">
    <property type="entry name" value="P-loop containing nucleoside triphosphate hydrolases"/>
    <property type="match status" value="1"/>
</dbReference>
<feature type="region of interest" description="Disordered" evidence="4">
    <location>
        <begin position="49"/>
        <end position="84"/>
    </location>
</feature>
<reference evidence="7" key="1">
    <citation type="journal article" date="2015" name="Genome Announc.">
        <title>Draft genome sequence of the cellulolytic fungus Chaetomium globosum.</title>
        <authorList>
            <person name="Cuomo C.A."/>
            <person name="Untereiner W.A."/>
            <person name="Ma L.-J."/>
            <person name="Grabherr M."/>
            <person name="Birren B.W."/>
        </authorList>
    </citation>
    <scope>NUCLEOTIDE SEQUENCE [LARGE SCALE GENOMIC DNA]</scope>
    <source>
        <strain evidence="7">ATCC 6205 / CBS 148.51 / DSM 1962 / NBRC 6347 / NRRL 1970</strain>
    </source>
</reference>
<evidence type="ECO:0000256" key="1">
    <source>
        <dbReference type="ARBA" id="ARBA00022737"/>
    </source>
</evidence>
<dbReference type="GO" id="GO:0008270">
    <property type="term" value="F:zinc ion binding"/>
    <property type="evidence" value="ECO:0007669"/>
    <property type="project" value="InterPro"/>
</dbReference>
<gene>
    <name evidence="6" type="ORF">CHGG_02385</name>
</gene>
<dbReference type="HOGENOM" id="CLU_277982_0_0_1"/>
<dbReference type="Gene3D" id="3.40.50.300">
    <property type="entry name" value="P-loop containing nucleotide triphosphate hydrolases"/>
    <property type="match status" value="1"/>
</dbReference>
<dbReference type="PROSITE" id="PS00463">
    <property type="entry name" value="ZN2_CY6_FUNGAL_1"/>
    <property type="match status" value="1"/>
</dbReference>
<evidence type="ECO:0000256" key="2">
    <source>
        <dbReference type="ARBA" id="ARBA00023242"/>
    </source>
</evidence>
<dbReference type="eggNOG" id="ENOG502SHMT">
    <property type="taxonomic scope" value="Eukaryota"/>
</dbReference>
<evidence type="ECO:0000313" key="6">
    <source>
        <dbReference type="EMBL" id="EAQ90450.1"/>
    </source>
</evidence>
<keyword evidence="7" id="KW-1185">Reference proteome</keyword>
<dbReference type="InterPro" id="IPR027417">
    <property type="entry name" value="P-loop_NTPase"/>
</dbReference>
<accession>Q2HBL9</accession>
<dbReference type="Pfam" id="PF00172">
    <property type="entry name" value="Zn_clus"/>
    <property type="match status" value="1"/>
</dbReference>
<name>Q2HBL9_CHAGB</name>
<feature type="region of interest" description="Disordered" evidence="4">
    <location>
        <begin position="1096"/>
        <end position="1124"/>
    </location>
</feature>
<dbReference type="InterPro" id="IPR001138">
    <property type="entry name" value="Zn2Cys6_DnaBD"/>
</dbReference>
<keyword evidence="2" id="KW-0539">Nucleus</keyword>
<dbReference type="PANTHER" id="PTHR10039">
    <property type="entry name" value="AMELOGENIN"/>
    <property type="match status" value="1"/>
</dbReference>
<dbReference type="InterPro" id="IPR056884">
    <property type="entry name" value="NPHP3-like_N"/>
</dbReference>
<dbReference type="InParanoid" id="Q2HBL9"/>
<dbReference type="RefSeq" id="XP_001228901.1">
    <property type="nucleotide sequence ID" value="XM_001228900.1"/>
</dbReference>
<dbReference type="STRING" id="306901.Q2HBL9"/>
<dbReference type="GeneID" id="4389862"/>
<dbReference type="Pfam" id="PF24883">
    <property type="entry name" value="NPHP3_N"/>
    <property type="match status" value="1"/>
</dbReference>
<evidence type="ECO:0000256" key="3">
    <source>
        <dbReference type="SAM" id="Coils"/>
    </source>
</evidence>
<dbReference type="VEuPathDB" id="FungiDB:CHGG_02385"/>
<dbReference type="PROSITE" id="PS50048">
    <property type="entry name" value="ZN2_CY6_FUNGAL_2"/>
    <property type="match status" value="1"/>
</dbReference>
<keyword evidence="3" id="KW-0175">Coiled coil</keyword>
<evidence type="ECO:0000313" key="7">
    <source>
        <dbReference type="Proteomes" id="UP000001056"/>
    </source>
</evidence>
<organism evidence="6 7">
    <name type="scientific">Chaetomium globosum (strain ATCC 6205 / CBS 148.51 / DSM 1962 / NBRC 6347 / NRRL 1970)</name>
    <name type="common">Soil fungus</name>
    <dbReference type="NCBI Taxonomy" id="306901"/>
    <lineage>
        <taxon>Eukaryota</taxon>
        <taxon>Fungi</taxon>
        <taxon>Dikarya</taxon>
        <taxon>Ascomycota</taxon>
        <taxon>Pezizomycotina</taxon>
        <taxon>Sordariomycetes</taxon>
        <taxon>Sordariomycetidae</taxon>
        <taxon>Sordariales</taxon>
        <taxon>Chaetomiaceae</taxon>
        <taxon>Chaetomium</taxon>
    </lineage>
</organism>
<dbReference type="PANTHER" id="PTHR10039:SF5">
    <property type="entry name" value="NACHT DOMAIN-CONTAINING PROTEIN"/>
    <property type="match status" value="1"/>
</dbReference>
<feature type="region of interest" description="Disordered" evidence="4">
    <location>
        <begin position="850"/>
        <end position="887"/>
    </location>
</feature>
<proteinExistence type="predicted"/>
<dbReference type="Gene3D" id="4.10.240.10">
    <property type="entry name" value="Zn(2)-C6 fungal-type DNA-binding domain"/>
    <property type="match status" value="1"/>
</dbReference>
<dbReference type="AlphaFoldDB" id="Q2HBL9"/>
<dbReference type="InterPro" id="IPR031352">
    <property type="entry name" value="SesA"/>
</dbReference>
<feature type="compositionally biased region" description="Basic and acidic residues" evidence="4">
    <location>
        <begin position="1096"/>
        <end position="1112"/>
    </location>
</feature>
<dbReference type="OrthoDB" id="5242845at2759"/>
<dbReference type="SMART" id="SM00066">
    <property type="entry name" value="GAL4"/>
    <property type="match status" value="1"/>
</dbReference>
<dbReference type="SUPFAM" id="SSF57701">
    <property type="entry name" value="Zn2/Cys6 DNA-binding domain"/>
    <property type="match status" value="1"/>
</dbReference>
<dbReference type="GO" id="GO:0000981">
    <property type="term" value="F:DNA-binding transcription factor activity, RNA polymerase II-specific"/>
    <property type="evidence" value="ECO:0007669"/>
    <property type="project" value="InterPro"/>
</dbReference>
<evidence type="ECO:0000259" key="5">
    <source>
        <dbReference type="PROSITE" id="PS50048"/>
    </source>
</evidence>
<keyword evidence="1" id="KW-0677">Repeat</keyword>